<sequence length="408" mass="46434">MAASLSDISKHLTDEIIEKAFEFHTNDKSKFIKVARAAPAGEGLLGAVYRVTVTGQKNTASFIVKGLVGDTLLRKSLGCAKYFKREVFFYSQILPSLLEFEKELGAEHSIQNHVPICYTCVLDGENDFIILEDLLESNCVVLSVNPTRHQRDVSLSVIAHIHAVSMALRIKNPKDFARIANAIPEIYYNEDNREWYSGYLQNAIEINKTIINEYEDSKSIYYKKFYEIVDNDVYSQFIELLNPSVENSVLNHGDAWCLNFLCSEDRSVAIDFQLIRCASPATDLAYFIILCGNHCKVKEDFFEAVDIYYKSFEFYIQDLGLNANEVFPKENLLSDLKNFGKFGLLASLTSIPLLASKRCDVLESFKDKYSKMEQIPLEDLWRLSPINDEEQKMRVVNAVRVTVDVGLI</sequence>
<accession>A0ACC1DJB8</accession>
<proteinExistence type="predicted"/>
<reference evidence="1 2" key="1">
    <citation type="journal article" date="2021" name="Front. Genet.">
        <title>Chromosome-Level Genome Assembly Reveals Significant Gene Expansion in the Toll and IMD Signaling Pathways of Dendrolimus kikuchii.</title>
        <authorList>
            <person name="Zhou J."/>
            <person name="Wu P."/>
            <person name="Xiong Z."/>
            <person name="Liu N."/>
            <person name="Zhao N."/>
            <person name="Ji M."/>
            <person name="Qiu Y."/>
            <person name="Yang B."/>
        </authorList>
    </citation>
    <scope>NUCLEOTIDE SEQUENCE [LARGE SCALE GENOMIC DNA]</scope>
    <source>
        <strain evidence="1">Ann1</strain>
    </source>
</reference>
<organism evidence="1 2">
    <name type="scientific">Dendrolimus kikuchii</name>
    <dbReference type="NCBI Taxonomy" id="765133"/>
    <lineage>
        <taxon>Eukaryota</taxon>
        <taxon>Metazoa</taxon>
        <taxon>Ecdysozoa</taxon>
        <taxon>Arthropoda</taxon>
        <taxon>Hexapoda</taxon>
        <taxon>Insecta</taxon>
        <taxon>Pterygota</taxon>
        <taxon>Neoptera</taxon>
        <taxon>Endopterygota</taxon>
        <taxon>Lepidoptera</taxon>
        <taxon>Glossata</taxon>
        <taxon>Ditrysia</taxon>
        <taxon>Bombycoidea</taxon>
        <taxon>Lasiocampidae</taxon>
        <taxon>Dendrolimus</taxon>
    </lineage>
</organism>
<gene>
    <name evidence="1" type="ORF">K1T71_000487</name>
</gene>
<evidence type="ECO:0000313" key="2">
    <source>
        <dbReference type="Proteomes" id="UP000824533"/>
    </source>
</evidence>
<protein>
    <submittedName>
        <fullName evidence="1">Uncharacterized protein</fullName>
    </submittedName>
</protein>
<name>A0ACC1DJB8_9NEOP</name>
<dbReference type="EMBL" id="CM034387">
    <property type="protein sequence ID" value="KAJ0184064.1"/>
    <property type="molecule type" value="Genomic_DNA"/>
</dbReference>
<comment type="caution">
    <text evidence="1">The sequence shown here is derived from an EMBL/GenBank/DDBJ whole genome shotgun (WGS) entry which is preliminary data.</text>
</comment>
<keyword evidence="2" id="KW-1185">Reference proteome</keyword>
<dbReference type="Proteomes" id="UP000824533">
    <property type="component" value="Linkage Group LG01"/>
</dbReference>
<evidence type="ECO:0000313" key="1">
    <source>
        <dbReference type="EMBL" id="KAJ0184064.1"/>
    </source>
</evidence>